<dbReference type="EMBL" id="CAJVPM010012904">
    <property type="protein sequence ID" value="CAG8591350.1"/>
    <property type="molecule type" value="Genomic_DNA"/>
</dbReference>
<comment type="caution">
    <text evidence="1">The sequence shown here is derived from an EMBL/GenBank/DDBJ whole genome shotgun (WGS) entry which is preliminary data.</text>
</comment>
<protein>
    <submittedName>
        <fullName evidence="1">438_t:CDS:1</fullName>
    </submittedName>
</protein>
<sequence length="151" mass="17040">GACEYGLDMKTVATRVLKWSYGIKVSKVWKDGDPLSRKDSNGRIDKFFLMARKGTEVDAEKEFSNNFSPIRPDQTSITSKFFYTNEYGAEYCDEPHMRKLGSFRTSGLPTKSSGLNRSVCETLRFASMESTIVTAKSLHNGETYNTIFSTE</sequence>
<gene>
    <name evidence="1" type="ORF">SCALOS_LOCUS6589</name>
</gene>
<feature type="non-terminal residue" evidence="1">
    <location>
        <position position="1"/>
    </location>
</feature>
<accession>A0ACA9MI44</accession>
<evidence type="ECO:0000313" key="1">
    <source>
        <dbReference type="EMBL" id="CAG8591350.1"/>
    </source>
</evidence>
<organism evidence="1 2">
    <name type="scientific">Scutellospora calospora</name>
    <dbReference type="NCBI Taxonomy" id="85575"/>
    <lineage>
        <taxon>Eukaryota</taxon>
        <taxon>Fungi</taxon>
        <taxon>Fungi incertae sedis</taxon>
        <taxon>Mucoromycota</taxon>
        <taxon>Glomeromycotina</taxon>
        <taxon>Glomeromycetes</taxon>
        <taxon>Diversisporales</taxon>
        <taxon>Gigasporaceae</taxon>
        <taxon>Scutellospora</taxon>
    </lineage>
</organism>
<proteinExistence type="predicted"/>
<evidence type="ECO:0000313" key="2">
    <source>
        <dbReference type="Proteomes" id="UP000789860"/>
    </source>
</evidence>
<name>A0ACA9MI44_9GLOM</name>
<dbReference type="Proteomes" id="UP000789860">
    <property type="component" value="Unassembled WGS sequence"/>
</dbReference>
<reference evidence="1" key="1">
    <citation type="submission" date="2021-06" db="EMBL/GenBank/DDBJ databases">
        <authorList>
            <person name="Kallberg Y."/>
            <person name="Tangrot J."/>
            <person name="Rosling A."/>
        </authorList>
    </citation>
    <scope>NUCLEOTIDE SEQUENCE</scope>
    <source>
        <strain evidence="1">AU212A</strain>
    </source>
</reference>
<keyword evidence="2" id="KW-1185">Reference proteome</keyword>